<dbReference type="AlphaFoldDB" id="A0A813KI14"/>
<accession>A0A813KI14</accession>
<organism evidence="1 2">
    <name type="scientific">Polarella glacialis</name>
    <name type="common">Dinoflagellate</name>
    <dbReference type="NCBI Taxonomy" id="89957"/>
    <lineage>
        <taxon>Eukaryota</taxon>
        <taxon>Sar</taxon>
        <taxon>Alveolata</taxon>
        <taxon>Dinophyceae</taxon>
        <taxon>Suessiales</taxon>
        <taxon>Suessiaceae</taxon>
        <taxon>Polarella</taxon>
    </lineage>
</organism>
<sequence length="69" mass="7235">AGELLCCGRGARHARISGAAAGGDRAPGFSHRLRLRPWFGRGRLWTADKGSCGQVFGMVRGLRLAAGGK</sequence>
<feature type="non-terminal residue" evidence="1">
    <location>
        <position position="1"/>
    </location>
</feature>
<comment type="caution">
    <text evidence="1">The sequence shown here is derived from an EMBL/GenBank/DDBJ whole genome shotgun (WGS) entry which is preliminary data.</text>
</comment>
<evidence type="ECO:0000313" key="2">
    <source>
        <dbReference type="Proteomes" id="UP000626109"/>
    </source>
</evidence>
<dbReference type="Proteomes" id="UP000626109">
    <property type="component" value="Unassembled WGS sequence"/>
</dbReference>
<gene>
    <name evidence="1" type="ORF">PGLA2088_LOCUS31659</name>
</gene>
<evidence type="ECO:0000313" key="1">
    <source>
        <dbReference type="EMBL" id="CAE8700524.1"/>
    </source>
</evidence>
<reference evidence="1" key="1">
    <citation type="submission" date="2021-02" db="EMBL/GenBank/DDBJ databases">
        <authorList>
            <person name="Dougan E. K."/>
            <person name="Rhodes N."/>
            <person name="Thang M."/>
            <person name="Chan C."/>
        </authorList>
    </citation>
    <scope>NUCLEOTIDE SEQUENCE</scope>
</reference>
<proteinExistence type="predicted"/>
<name>A0A813KI14_POLGL</name>
<protein>
    <submittedName>
        <fullName evidence="1">Uncharacterized protein</fullName>
    </submittedName>
</protein>
<dbReference type="EMBL" id="CAJNNW010029512">
    <property type="protein sequence ID" value="CAE8700524.1"/>
    <property type="molecule type" value="Genomic_DNA"/>
</dbReference>